<name>A0A5C2RRI4_9APHY</name>
<gene>
    <name evidence="2" type="ORF">L227DRAFT_616755</name>
</gene>
<dbReference type="AlphaFoldDB" id="A0A5C2RRI4"/>
<feature type="region of interest" description="Disordered" evidence="1">
    <location>
        <begin position="205"/>
        <end position="224"/>
    </location>
</feature>
<proteinExistence type="predicted"/>
<feature type="compositionally biased region" description="Pro residues" evidence="1">
    <location>
        <begin position="213"/>
        <end position="224"/>
    </location>
</feature>
<dbReference type="EMBL" id="ML122316">
    <property type="protein sequence ID" value="RPD53760.1"/>
    <property type="molecule type" value="Genomic_DNA"/>
</dbReference>
<sequence>MADPPHGQSSKSLQRVPRARPSHAAGRDVGTQVDEPAVPEPSTPVKRVRFTDNDDGEHTDSYPVPKRLALELHSPTGTKIVHIDPQSYVTQPFDLITDPYISKFMTYNKSEGIWFPIALVPEHQSWVVVDENPLVMHRANNGKAMMVWIVGSFVSLSLHQPLPAMHSTLQVTVDLLREYDRSRLIAIHNSTATVPMKQINTLKVCTPESDDYGPPPTQSPATPP</sequence>
<evidence type="ECO:0000256" key="1">
    <source>
        <dbReference type="SAM" id="MobiDB-lite"/>
    </source>
</evidence>
<feature type="region of interest" description="Disordered" evidence="1">
    <location>
        <begin position="1"/>
        <end position="62"/>
    </location>
</feature>
<dbReference type="OrthoDB" id="2756110at2759"/>
<accession>A0A5C2RRI4</accession>
<keyword evidence="3" id="KW-1185">Reference proteome</keyword>
<feature type="compositionally biased region" description="Basic and acidic residues" evidence="1">
    <location>
        <begin position="49"/>
        <end position="60"/>
    </location>
</feature>
<reference evidence="2" key="1">
    <citation type="journal article" date="2018" name="Genome Biol. Evol.">
        <title>Genomics and development of Lentinus tigrinus, a white-rot wood-decaying mushroom with dimorphic fruiting bodies.</title>
        <authorList>
            <person name="Wu B."/>
            <person name="Xu Z."/>
            <person name="Knudson A."/>
            <person name="Carlson A."/>
            <person name="Chen N."/>
            <person name="Kovaka S."/>
            <person name="LaButti K."/>
            <person name="Lipzen A."/>
            <person name="Pennachio C."/>
            <person name="Riley R."/>
            <person name="Schakwitz W."/>
            <person name="Umezawa K."/>
            <person name="Ohm R.A."/>
            <person name="Grigoriev I.V."/>
            <person name="Nagy L.G."/>
            <person name="Gibbons J."/>
            <person name="Hibbett D."/>
        </authorList>
    </citation>
    <scope>NUCLEOTIDE SEQUENCE [LARGE SCALE GENOMIC DNA]</scope>
    <source>
        <strain evidence="2">ALCF2SS1-6</strain>
    </source>
</reference>
<protein>
    <submittedName>
        <fullName evidence="2">Uncharacterized protein</fullName>
    </submittedName>
</protein>
<evidence type="ECO:0000313" key="2">
    <source>
        <dbReference type="EMBL" id="RPD53760.1"/>
    </source>
</evidence>
<dbReference type="Proteomes" id="UP000313359">
    <property type="component" value="Unassembled WGS sequence"/>
</dbReference>
<evidence type="ECO:0000313" key="3">
    <source>
        <dbReference type="Proteomes" id="UP000313359"/>
    </source>
</evidence>
<organism evidence="2 3">
    <name type="scientific">Lentinus tigrinus ALCF2SS1-6</name>
    <dbReference type="NCBI Taxonomy" id="1328759"/>
    <lineage>
        <taxon>Eukaryota</taxon>
        <taxon>Fungi</taxon>
        <taxon>Dikarya</taxon>
        <taxon>Basidiomycota</taxon>
        <taxon>Agaricomycotina</taxon>
        <taxon>Agaricomycetes</taxon>
        <taxon>Polyporales</taxon>
        <taxon>Polyporaceae</taxon>
        <taxon>Lentinus</taxon>
    </lineage>
</organism>